<name>A0A1L3FA66_BRAJP</name>
<evidence type="ECO:0000313" key="2">
    <source>
        <dbReference type="EMBL" id="APG10190.1"/>
    </source>
</evidence>
<evidence type="ECO:0000313" key="3">
    <source>
        <dbReference type="Proteomes" id="UP000181962"/>
    </source>
</evidence>
<accession>A0A1L3FA66</accession>
<feature type="chain" id="PRO_5012950404" evidence="1">
    <location>
        <begin position="21"/>
        <end position="63"/>
    </location>
</feature>
<protein>
    <submittedName>
        <fullName evidence="2">Uncharacterized protein</fullName>
    </submittedName>
</protein>
<organism evidence="2 3">
    <name type="scientific">Bradyrhizobium japonicum</name>
    <dbReference type="NCBI Taxonomy" id="375"/>
    <lineage>
        <taxon>Bacteria</taxon>
        <taxon>Pseudomonadati</taxon>
        <taxon>Pseudomonadota</taxon>
        <taxon>Alphaproteobacteria</taxon>
        <taxon>Hyphomicrobiales</taxon>
        <taxon>Nitrobacteraceae</taxon>
        <taxon>Bradyrhizobium</taxon>
    </lineage>
</organism>
<feature type="signal peptide" evidence="1">
    <location>
        <begin position="1"/>
        <end position="20"/>
    </location>
</feature>
<dbReference type="Proteomes" id="UP000181962">
    <property type="component" value="Chromosome"/>
</dbReference>
<dbReference type="RefSeq" id="WP_071917302.1">
    <property type="nucleotide sequence ID" value="NZ_CP017637.1"/>
</dbReference>
<dbReference type="EMBL" id="CP017637">
    <property type="protein sequence ID" value="APG10190.1"/>
    <property type="molecule type" value="Genomic_DNA"/>
</dbReference>
<evidence type="ECO:0000256" key="1">
    <source>
        <dbReference type="SAM" id="SignalP"/>
    </source>
</evidence>
<dbReference type="AlphaFoldDB" id="A0A1L3FA66"/>
<sequence>MLKFVIAGAASLALVGAAVAADLPRPQPVVQTAPIGKYPVGKTPVGKYPIGKAPAPAPLVTKG</sequence>
<gene>
    <name evidence="2" type="ORF">BKD09_17825</name>
</gene>
<reference evidence="2 3" key="1">
    <citation type="submission" date="2016-11" db="EMBL/GenBank/DDBJ databases">
        <title>Complete Genome Sequence of Bradyrhizobium sp. strain J5, an isolated from soybean nodule in Hokkaido.</title>
        <authorList>
            <person name="Kanehara K."/>
        </authorList>
    </citation>
    <scope>NUCLEOTIDE SEQUENCE [LARGE SCALE GENOMIC DNA]</scope>
    <source>
        <strain evidence="2 3">J5</strain>
    </source>
</reference>
<dbReference type="OrthoDB" id="8254172at2"/>
<keyword evidence="1" id="KW-0732">Signal</keyword>
<proteinExistence type="predicted"/>